<protein>
    <submittedName>
        <fullName evidence="1">Uncharacterized protein</fullName>
    </submittedName>
</protein>
<comment type="caution">
    <text evidence="1">The sequence shown here is derived from an EMBL/GenBank/DDBJ whole genome shotgun (WGS) entry which is preliminary data.</text>
</comment>
<dbReference type="AlphaFoldDB" id="A0A4D4M473"/>
<accession>A0A4D4M473</accession>
<evidence type="ECO:0000313" key="1">
    <source>
        <dbReference type="EMBL" id="GDY66642.1"/>
    </source>
</evidence>
<organism evidence="1 2">
    <name type="scientific">Streptomyces avermitilis</name>
    <dbReference type="NCBI Taxonomy" id="33903"/>
    <lineage>
        <taxon>Bacteria</taxon>
        <taxon>Bacillati</taxon>
        <taxon>Actinomycetota</taxon>
        <taxon>Actinomycetes</taxon>
        <taxon>Kitasatosporales</taxon>
        <taxon>Streptomycetaceae</taxon>
        <taxon>Streptomyces</taxon>
    </lineage>
</organism>
<reference evidence="1 2" key="1">
    <citation type="submission" date="2019-04" db="EMBL/GenBank/DDBJ databases">
        <title>Draft genome sequences of Streptomyces avermitilis NBRC 14893.</title>
        <authorList>
            <person name="Komaki H."/>
            <person name="Tamura T."/>
            <person name="Hosoyama A."/>
        </authorList>
    </citation>
    <scope>NUCLEOTIDE SEQUENCE [LARGE SCALE GENOMIC DNA]</scope>
    <source>
        <strain evidence="1 2">NBRC 14893</strain>
    </source>
</reference>
<name>A0A4D4M473_STRAX</name>
<proteinExistence type="predicted"/>
<gene>
    <name evidence="1" type="ORF">SAV14893_060350</name>
</gene>
<dbReference type="Proteomes" id="UP000302139">
    <property type="component" value="Unassembled WGS sequence"/>
</dbReference>
<sequence>MGEGADAVQDLGVVRGVGEQPCLEQDLTLEVRAVALRIRGEQAFGGGVAGEIVVSMPVTPYSSVTRAVSPSSMRAASPRPRYAASTATCQTRRVCGRSGRTYAVMKPTGVPSAARATAVVPAKSRHHSR</sequence>
<dbReference type="EMBL" id="BJHX01000001">
    <property type="protein sequence ID" value="GDY66642.1"/>
    <property type="molecule type" value="Genomic_DNA"/>
</dbReference>
<evidence type="ECO:0000313" key="2">
    <source>
        <dbReference type="Proteomes" id="UP000302139"/>
    </source>
</evidence>